<dbReference type="InterPro" id="IPR013525">
    <property type="entry name" value="ABC2_TM"/>
</dbReference>
<comment type="caution">
    <text evidence="11">The sequence shown here is derived from an EMBL/GenBank/DDBJ whole genome shotgun (WGS) entry which is preliminary data.</text>
</comment>
<dbReference type="PANTHER" id="PTHR48041:SF2">
    <property type="entry name" value="ATP-DEPENDENT PERMEASE-RELATED"/>
    <property type="match status" value="1"/>
</dbReference>
<evidence type="ECO:0000256" key="2">
    <source>
        <dbReference type="ARBA" id="ARBA00022448"/>
    </source>
</evidence>
<feature type="transmembrane region" description="Helical" evidence="9">
    <location>
        <begin position="1159"/>
        <end position="1180"/>
    </location>
</feature>
<evidence type="ECO:0000256" key="1">
    <source>
        <dbReference type="ARBA" id="ARBA00004141"/>
    </source>
</evidence>
<sequence length="1251" mass="129659">MLQHSAEGLAADAPTEVVLTQEGAEVTLQLSNLNFKYNSSFTVPGAFPIVGQATYFLQGNITAMAVLGCAHDCGSHGRCAQLGSQIGCECECGWEGDACDTPSGFCPLYPEDQTCAPASANGTSALSGSAALALAPASAAASQVASAAPCNVSALASVAANSGPGAQIESVGMPGQCPARFAYNASTSSCSSCRDAWAGRACDVCRTDGACRASLGDPTANCSTAYEYSALSKFKGYTCNLAGSTLGQLLDAQSGLAFGCNTTQLVTNTSIPAGGVCTMVLGLASAPSQPISCQAAGCQFQAGSSTVQCATTQCSCPQGCSGAATAVLSQINAKPIDLTCDPGTGVCAINIKDFPIKIEAPCTPGDCLAEASSMLVDGTIATAHQHSSYTAVIAASPLLVLLLVALLACISMASATGLWAGHKAYAGAVPDGPVGSAGHALQPGRPIRELRFDAISCSVPIGRFARTRAGSAPHGDSAAGADAAMRPVRRFFTHGRLARSTDSGIPLMSQLSTAQKQFSQNVADTAGLELANLEGGHAKDGGAATAGREITASAKASAPDAALHQHADGAQAPDTAVLTRQGPRAVAQQASPPAKRKAILTNVSGRIRVGELVGVLGPSGCGKTTLLSILAGSVSNIGSRSRITGSISMDGAAHDTCQVAHVPQDDFLLPTLTVSECLRYSALLRLPGSVTAHDVQRRVHEVLEELGLTYVARSQVGGSGGIRGVSGGERRRVTIGMELIINPPVMILDEPSSGLDSFTALNLMYTLKQVAAAGRIVLLSFHQPSPAMFSLLDQALLMADGRLVFTGSPVGAEPFFAQAGLPVPGHTPVAEHMLNCVSDPAMLSQLLAYVDSEDTQPSLDSAASKAVDVEIASQPEVSTSHHCHQEQQAPPPSTGRSKRHQASFQREMAVLFWRSCTEIIRNPTLLALHCGMSVAMGLLAGGIFNQLGFDIAGTQNRGGVLFFSLCFSAFTSLTTVDLLTAERQLAVREATSGYYRPLSYYLAKATLDALLLRVLPAVLYAAIMYPMAGLQHSSSRVALFFCVLALFSATVGSISMAVTVGCGTAGQAALVMNLVLLLSLLFGGFLINIASISPVIRWAHYLSAFFYAFEAIFVNEMSGLFLTFAVAGYAAVPNVRGEVFLAALGINPAMMTRDVCVLVGFYVGTLLLGIALVASSSSVLQGISRSLRTFLFGPEEAQTIRPTAMSARGSMPQQRQLLPEVEALAGGFSDAPEVCEAEGWQSWWRYQGFKL</sequence>
<keyword evidence="12" id="KW-1185">Reference proteome</keyword>
<protein>
    <recommendedName>
        <fullName evidence="10">ABC transporter domain-containing protein</fullName>
    </recommendedName>
</protein>
<dbReference type="InterPro" id="IPR003593">
    <property type="entry name" value="AAA+_ATPase"/>
</dbReference>
<evidence type="ECO:0000256" key="5">
    <source>
        <dbReference type="ARBA" id="ARBA00022840"/>
    </source>
</evidence>
<dbReference type="SUPFAM" id="SSF52540">
    <property type="entry name" value="P-loop containing nucleoside triphosphate hydrolases"/>
    <property type="match status" value="1"/>
</dbReference>
<dbReference type="InterPro" id="IPR027417">
    <property type="entry name" value="P-loop_NTPase"/>
</dbReference>
<dbReference type="GO" id="GO:0005524">
    <property type="term" value="F:ATP binding"/>
    <property type="evidence" value="ECO:0007669"/>
    <property type="project" value="UniProtKB-KW"/>
</dbReference>
<feature type="transmembrane region" description="Helical" evidence="9">
    <location>
        <begin position="959"/>
        <end position="981"/>
    </location>
</feature>
<dbReference type="InterPro" id="IPR003439">
    <property type="entry name" value="ABC_transporter-like_ATP-bd"/>
</dbReference>
<keyword evidence="3 9" id="KW-0812">Transmembrane</keyword>
<comment type="subcellular location">
    <subcellularLocation>
        <location evidence="1">Membrane</location>
        <topology evidence="1">Multi-pass membrane protein</topology>
    </subcellularLocation>
</comment>
<evidence type="ECO:0000259" key="10">
    <source>
        <dbReference type="PROSITE" id="PS50893"/>
    </source>
</evidence>
<evidence type="ECO:0000313" key="11">
    <source>
        <dbReference type="EMBL" id="KAK9811462.1"/>
    </source>
</evidence>
<keyword evidence="2" id="KW-0813">Transport</keyword>
<keyword evidence="7 9" id="KW-0472">Membrane</keyword>
<name>A0AAW1PSM5_9CHLO</name>
<dbReference type="GO" id="GO:0140359">
    <property type="term" value="F:ABC-type transporter activity"/>
    <property type="evidence" value="ECO:0007669"/>
    <property type="project" value="InterPro"/>
</dbReference>
<feature type="region of interest" description="Disordered" evidence="8">
    <location>
        <begin position="539"/>
        <end position="571"/>
    </location>
</feature>
<feature type="transmembrane region" description="Helical" evidence="9">
    <location>
        <begin position="1001"/>
        <end position="1025"/>
    </location>
</feature>
<keyword evidence="6 9" id="KW-1133">Transmembrane helix</keyword>
<dbReference type="PROSITE" id="PS00211">
    <property type="entry name" value="ABC_TRANSPORTER_1"/>
    <property type="match status" value="1"/>
</dbReference>
<dbReference type="Pfam" id="PF01061">
    <property type="entry name" value="ABC2_membrane"/>
    <property type="match status" value="1"/>
</dbReference>
<feature type="compositionally biased region" description="Low complexity" evidence="8">
    <location>
        <begin position="552"/>
        <end position="562"/>
    </location>
</feature>
<dbReference type="GO" id="GO:0016020">
    <property type="term" value="C:membrane"/>
    <property type="evidence" value="ECO:0007669"/>
    <property type="project" value="UniProtKB-SubCell"/>
</dbReference>
<dbReference type="SMART" id="SM00382">
    <property type="entry name" value="AAA"/>
    <property type="match status" value="1"/>
</dbReference>
<evidence type="ECO:0000256" key="9">
    <source>
        <dbReference type="SAM" id="Phobius"/>
    </source>
</evidence>
<feature type="domain" description="ABC transporter" evidence="10">
    <location>
        <begin position="577"/>
        <end position="825"/>
    </location>
</feature>
<evidence type="ECO:0000256" key="8">
    <source>
        <dbReference type="SAM" id="MobiDB-lite"/>
    </source>
</evidence>
<evidence type="ECO:0000256" key="6">
    <source>
        <dbReference type="ARBA" id="ARBA00022989"/>
    </source>
</evidence>
<dbReference type="InterPro" id="IPR000742">
    <property type="entry name" value="EGF"/>
</dbReference>
<dbReference type="EMBL" id="JALJOR010000009">
    <property type="protein sequence ID" value="KAK9811462.1"/>
    <property type="molecule type" value="Genomic_DNA"/>
</dbReference>
<dbReference type="InterPro" id="IPR050352">
    <property type="entry name" value="ABCG_transporters"/>
</dbReference>
<dbReference type="AlphaFoldDB" id="A0AAW1PSM5"/>
<dbReference type="Gene3D" id="3.40.50.300">
    <property type="entry name" value="P-loop containing nucleotide triphosphate hydrolases"/>
    <property type="match status" value="1"/>
</dbReference>
<dbReference type="PANTHER" id="PTHR48041">
    <property type="entry name" value="ABC TRANSPORTER G FAMILY MEMBER 28"/>
    <property type="match status" value="1"/>
</dbReference>
<dbReference type="Pfam" id="PF00005">
    <property type="entry name" value="ABC_tran"/>
    <property type="match status" value="1"/>
</dbReference>
<evidence type="ECO:0000256" key="7">
    <source>
        <dbReference type="ARBA" id="ARBA00023136"/>
    </source>
</evidence>
<evidence type="ECO:0000256" key="4">
    <source>
        <dbReference type="ARBA" id="ARBA00022741"/>
    </source>
</evidence>
<dbReference type="GO" id="GO:0016887">
    <property type="term" value="F:ATP hydrolysis activity"/>
    <property type="evidence" value="ECO:0007669"/>
    <property type="project" value="InterPro"/>
</dbReference>
<dbReference type="Proteomes" id="UP001489004">
    <property type="component" value="Unassembled WGS sequence"/>
</dbReference>
<feature type="transmembrane region" description="Helical" evidence="9">
    <location>
        <begin position="925"/>
        <end position="947"/>
    </location>
</feature>
<evidence type="ECO:0000313" key="12">
    <source>
        <dbReference type="Proteomes" id="UP001489004"/>
    </source>
</evidence>
<feature type="transmembrane region" description="Helical" evidence="9">
    <location>
        <begin position="1104"/>
        <end position="1132"/>
    </location>
</feature>
<evidence type="ECO:0000256" key="3">
    <source>
        <dbReference type="ARBA" id="ARBA00022692"/>
    </source>
</evidence>
<gene>
    <name evidence="11" type="ORF">WJX72_004287</name>
</gene>
<proteinExistence type="predicted"/>
<organism evidence="11 12">
    <name type="scientific">[Myrmecia] bisecta</name>
    <dbReference type="NCBI Taxonomy" id="41462"/>
    <lineage>
        <taxon>Eukaryota</taxon>
        <taxon>Viridiplantae</taxon>
        <taxon>Chlorophyta</taxon>
        <taxon>core chlorophytes</taxon>
        <taxon>Trebouxiophyceae</taxon>
        <taxon>Trebouxiales</taxon>
        <taxon>Trebouxiaceae</taxon>
        <taxon>Myrmecia</taxon>
    </lineage>
</organism>
<dbReference type="PROSITE" id="PS01186">
    <property type="entry name" value="EGF_2"/>
    <property type="match status" value="1"/>
</dbReference>
<feature type="region of interest" description="Disordered" evidence="8">
    <location>
        <begin position="876"/>
        <end position="900"/>
    </location>
</feature>
<accession>A0AAW1PSM5</accession>
<feature type="transmembrane region" description="Helical" evidence="9">
    <location>
        <begin position="1070"/>
        <end position="1092"/>
    </location>
</feature>
<keyword evidence="5" id="KW-0067">ATP-binding</keyword>
<dbReference type="PROSITE" id="PS50893">
    <property type="entry name" value="ABC_TRANSPORTER_2"/>
    <property type="match status" value="1"/>
</dbReference>
<reference evidence="11 12" key="1">
    <citation type="journal article" date="2024" name="Nat. Commun.">
        <title>Phylogenomics reveals the evolutionary origins of lichenization in chlorophyte algae.</title>
        <authorList>
            <person name="Puginier C."/>
            <person name="Libourel C."/>
            <person name="Otte J."/>
            <person name="Skaloud P."/>
            <person name="Haon M."/>
            <person name="Grisel S."/>
            <person name="Petersen M."/>
            <person name="Berrin J.G."/>
            <person name="Delaux P.M."/>
            <person name="Dal Grande F."/>
            <person name="Keller J."/>
        </authorList>
    </citation>
    <scope>NUCLEOTIDE SEQUENCE [LARGE SCALE GENOMIC DNA]</scope>
    <source>
        <strain evidence="11 12">SAG 2043</strain>
    </source>
</reference>
<dbReference type="InterPro" id="IPR017871">
    <property type="entry name" value="ABC_transporter-like_CS"/>
</dbReference>
<dbReference type="PROSITE" id="PS00022">
    <property type="entry name" value="EGF_1"/>
    <property type="match status" value="1"/>
</dbReference>
<feature type="transmembrane region" description="Helical" evidence="9">
    <location>
        <begin position="1037"/>
        <end position="1058"/>
    </location>
</feature>
<keyword evidence="4" id="KW-0547">Nucleotide-binding</keyword>